<evidence type="ECO:0000313" key="2">
    <source>
        <dbReference type="Proteomes" id="UP000219573"/>
    </source>
</evidence>
<name>A0A285G6V3_9FIRM</name>
<sequence>MTPLIIGKVALVLIVLERLYHELIKEDDKIG</sequence>
<dbReference type="EMBL" id="OBDZ01000005">
    <property type="protein sequence ID" value="SNY19320.1"/>
    <property type="molecule type" value="Genomic_DNA"/>
</dbReference>
<evidence type="ECO:0000313" key="1">
    <source>
        <dbReference type="EMBL" id="SNY19320.1"/>
    </source>
</evidence>
<gene>
    <name evidence="1" type="ORF">SAMN06265827_10599</name>
</gene>
<organism evidence="1 2">
    <name type="scientific">Orenia metallireducens</name>
    <dbReference type="NCBI Taxonomy" id="1413210"/>
    <lineage>
        <taxon>Bacteria</taxon>
        <taxon>Bacillati</taxon>
        <taxon>Bacillota</taxon>
        <taxon>Clostridia</taxon>
        <taxon>Halanaerobiales</taxon>
        <taxon>Halobacteroidaceae</taxon>
        <taxon>Orenia</taxon>
    </lineage>
</organism>
<dbReference type="AlphaFoldDB" id="A0A285G6V3"/>
<keyword evidence="2" id="KW-1185">Reference proteome</keyword>
<dbReference type="Proteomes" id="UP000219573">
    <property type="component" value="Unassembled WGS sequence"/>
</dbReference>
<protein>
    <submittedName>
        <fullName evidence="1">Uncharacterized protein</fullName>
    </submittedName>
</protein>
<reference evidence="2" key="1">
    <citation type="submission" date="2017-09" db="EMBL/GenBank/DDBJ databases">
        <authorList>
            <person name="Varghese N."/>
            <person name="Submissions S."/>
        </authorList>
    </citation>
    <scope>NUCLEOTIDE SEQUENCE [LARGE SCALE GENOMIC DNA]</scope>
    <source>
        <strain evidence="2">MSL47</strain>
    </source>
</reference>
<accession>A0A285G6V3</accession>
<proteinExistence type="predicted"/>